<gene>
    <name evidence="8" type="ORF">PGUG_02809</name>
</gene>
<feature type="transmembrane region" description="Helical" evidence="7">
    <location>
        <begin position="251"/>
        <end position="274"/>
    </location>
</feature>
<keyword evidence="5 7" id="KW-1133">Transmembrane helix</keyword>
<dbReference type="Proteomes" id="UP000001997">
    <property type="component" value="Unassembled WGS sequence"/>
</dbReference>
<feature type="transmembrane region" description="Helical" evidence="7">
    <location>
        <begin position="162"/>
        <end position="183"/>
    </location>
</feature>
<dbReference type="PANTHER" id="PTHR13148">
    <property type="entry name" value="PER1-RELATED"/>
    <property type="match status" value="1"/>
</dbReference>
<dbReference type="PANTHER" id="PTHR13148:SF0">
    <property type="entry name" value="POST-GPI ATTACHMENT TO PROTEINS FACTOR 3"/>
    <property type="match status" value="1"/>
</dbReference>
<evidence type="ECO:0000256" key="3">
    <source>
        <dbReference type="ARBA" id="ARBA00022692"/>
    </source>
</evidence>
<name>A5DHQ8_PICGU</name>
<evidence type="ECO:0000256" key="4">
    <source>
        <dbReference type="ARBA" id="ARBA00022729"/>
    </source>
</evidence>
<dbReference type="KEGG" id="pgu:PGUG_02809"/>
<feature type="transmembrane region" description="Helical" evidence="7">
    <location>
        <begin position="347"/>
        <end position="365"/>
    </location>
</feature>
<dbReference type="EMBL" id="CH408157">
    <property type="protein sequence ID" value="EDK38711.2"/>
    <property type="molecule type" value="Genomic_DNA"/>
</dbReference>
<feature type="transmembrane region" description="Helical" evidence="7">
    <location>
        <begin position="195"/>
        <end position="214"/>
    </location>
</feature>
<sequence length="376" mass="44130">MYWFRLSAIAFHASLALASVGDWLPEFQKCLSHCDELYSCSNPRSDHPLPQLVLDSVPPSSYQLEEFEKFSVNPVCRIVFSWDCSSDCNYKCQRLVTISRENNGHEIVQFYGKWPFVRILGIQEFASVVFSIGNMMASYRNWPKLQKQFKKHGSNSDVATMYWQYMVLVVVSVVGWTFSTLFHTRDNNITETLDYFGAAGIILANFNAIMVRYFDLFRSKNHQRRFVFQCGLITVFVLHCCKLLRRWDYLYNMAFGLFFGLSSLALWILHSLAVSRIVAKNPHFFNNSIQLLPFETKILSKLEHVGFAESKYIPTLPVFLNIWMVLGMAFELMEFDPVWGIFDAHSMWHFFTIFPSLIWYDWNIWDIELDMVQRKR</sequence>
<evidence type="ECO:0000256" key="7">
    <source>
        <dbReference type="RuleBase" id="RU365066"/>
    </source>
</evidence>
<comment type="similarity">
    <text evidence="7">Belongs to the PGAP3 family.</text>
</comment>
<proteinExistence type="inferred from homology"/>
<keyword evidence="9" id="KW-1185">Reference proteome</keyword>
<comment type="function">
    <text evidence="7">Involved in the lipid remodeling steps of GPI-anchor maturation.</text>
</comment>
<dbReference type="HOGENOM" id="CLU_032917_1_1_1"/>
<organism evidence="8 9">
    <name type="scientific">Meyerozyma guilliermondii (strain ATCC 6260 / CBS 566 / DSM 6381 / JCM 1539 / NBRC 10279 / NRRL Y-324)</name>
    <name type="common">Yeast</name>
    <name type="synonym">Candida guilliermondii</name>
    <dbReference type="NCBI Taxonomy" id="294746"/>
    <lineage>
        <taxon>Eukaryota</taxon>
        <taxon>Fungi</taxon>
        <taxon>Dikarya</taxon>
        <taxon>Ascomycota</taxon>
        <taxon>Saccharomycotina</taxon>
        <taxon>Pichiomycetes</taxon>
        <taxon>Debaryomycetaceae</taxon>
        <taxon>Meyerozyma</taxon>
    </lineage>
</organism>
<dbReference type="GO" id="GO:0016788">
    <property type="term" value="F:hydrolase activity, acting on ester bonds"/>
    <property type="evidence" value="ECO:0007669"/>
    <property type="project" value="TreeGrafter"/>
</dbReference>
<comment type="subcellular location">
    <subcellularLocation>
        <location evidence="1">Endomembrane system</location>
        <topology evidence="1">Multi-pass membrane protein</topology>
    </subcellularLocation>
    <subcellularLocation>
        <location evidence="7">Endoplasmic reticulum membrane</location>
        <topology evidence="7">Multi-pass membrane protein</topology>
    </subcellularLocation>
</comment>
<keyword evidence="3 7" id="KW-0812">Transmembrane</keyword>
<dbReference type="OMA" id="WNIWDIE"/>
<keyword evidence="2 7" id="KW-0337">GPI-anchor biosynthesis</keyword>
<dbReference type="InParanoid" id="A5DHQ8"/>
<dbReference type="GO" id="GO:0005789">
    <property type="term" value="C:endoplasmic reticulum membrane"/>
    <property type="evidence" value="ECO:0007669"/>
    <property type="project" value="UniProtKB-SubCell"/>
</dbReference>
<evidence type="ECO:0000256" key="5">
    <source>
        <dbReference type="ARBA" id="ARBA00022989"/>
    </source>
</evidence>
<dbReference type="Pfam" id="PF04080">
    <property type="entry name" value="Per1"/>
    <property type="match status" value="1"/>
</dbReference>
<dbReference type="VEuPathDB" id="FungiDB:PGUG_02809"/>
<dbReference type="eggNOG" id="KOG2970">
    <property type="taxonomic scope" value="Eukaryota"/>
</dbReference>
<keyword evidence="4 7" id="KW-0732">Signal</keyword>
<reference evidence="8 9" key="1">
    <citation type="journal article" date="2009" name="Nature">
        <title>Evolution of pathogenicity and sexual reproduction in eight Candida genomes.</title>
        <authorList>
            <person name="Butler G."/>
            <person name="Rasmussen M.D."/>
            <person name="Lin M.F."/>
            <person name="Santos M.A."/>
            <person name="Sakthikumar S."/>
            <person name="Munro C.A."/>
            <person name="Rheinbay E."/>
            <person name="Grabherr M."/>
            <person name="Forche A."/>
            <person name="Reedy J.L."/>
            <person name="Agrafioti I."/>
            <person name="Arnaud M.B."/>
            <person name="Bates S."/>
            <person name="Brown A.J."/>
            <person name="Brunke S."/>
            <person name="Costanzo M.C."/>
            <person name="Fitzpatrick D.A."/>
            <person name="de Groot P.W."/>
            <person name="Harris D."/>
            <person name="Hoyer L.L."/>
            <person name="Hube B."/>
            <person name="Klis F.M."/>
            <person name="Kodira C."/>
            <person name="Lennard N."/>
            <person name="Logue M.E."/>
            <person name="Martin R."/>
            <person name="Neiman A.M."/>
            <person name="Nikolaou E."/>
            <person name="Quail M.A."/>
            <person name="Quinn J."/>
            <person name="Santos M.C."/>
            <person name="Schmitzberger F.F."/>
            <person name="Sherlock G."/>
            <person name="Shah P."/>
            <person name="Silverstein K.A."/>
            <person name="Skrzypek M.S."/>
            <person name="Soll D."/>
            <person name="Staggs R."/>
            <person name="Stansfield I."/>
            <person name="Stumpf M.P."/>
            <person name="Sudbery P.E."/>
            <person name="Srikantha T."/>
            <person name="Zeng Q."/>
            <person name="Berman J."/>
            <person name="Berriman M."/>
            <person name="Heitman J."/>
            <person name="Gow N.A."/>
            <person name="Lorenz M.C."/>
            <person name="Birren B.W."/>
            <person name="Kellis M."/>
            <person name="Cuomo C.A."/>
        </authorList>
    </citation>
    <scope>NUCLEOTIDE SEQUENCE [LARGE SCALE GENOMIC DNA]</scope>
    <source>
        <strain evidence="9">ATCC 6260 / CBS 566 / DSM 6381 / JCM 1539 / NBRC 10279 / NRRL Y-324</strain>
    </source>
</reference>
<keyword evidence="7" id="KW-0256">Endoplasmic reticulum</keyword>
<evidence type="ECO:0000256" key="1">
    <source>
        <dbReference type="ARBA" id="ARBA00004127"/>
    </source>
</evidence>
<dbReference type="GeneID" id="5126693"/>
<dbReference type="InterPro" id="IPR007217">
    <property type="entry name" value="Per1-like"/>
</dbReference>
<accession>A5DHQ8</accession>
<dbReference type="AlphaFoldDB" id="A5DHQ8"/>
<evidence type="ECO:0000256" key="2">
    <source>
        <dbReference type="ARBA" id="ARBA00022502"/>
    </source>
</evidence>
<evidence type="ECO:0000313" key="9">
    <source>
        <dbReference type="Proteomes" id="UP000001997"/>
    </source>
</evidence>
<evidence type="ECO:0000313" key="8">
    <source>
        <dbReference type="EMBL" id="EDK38711.2"/>
    </source>
</evidence>
<protein>
    <recommendedName>
        <fullName evidence="7">Post-GPI attachment to proteins factor 3</fullName>
    </recommendedName>
</protein>
<keyword evidence="6 7" id="KW-0472">Membrane</keyword>
<comment type="caution">
    <text evidence="7">Lacks conserved residue(s) required for the propagation of feature annotation.</text>
</comment>
<evidence type="ECO:0000256" key="6">
    <source>
        <dbReference type="ARBA" id="ARBA00023136"/>
    </source>
</evidence>
<feature type="chain" id="PRO_5016484741" description="Post-GPI attachment to proteins factor 3" evidence="7">
    <location>
        <begin position="19"/>
        <end position="376"/>
    </location>
</feature>
<feature type="signal peptide" evidence="7">
    <location>
        <begin position="1"/>
        <end position="18"/>
    </location>
</feature>
<dbReference type="OrthoDB" id="419770at2759"/>
<dbReference type="GO" id="GO:0006506">
    <property type="term" value="P:GPI anchor biosynthetic process"/>
    <property type="evidence" value="ECO:0007669"/>
    <property type="project" value="UniProtKB-KW"/>
</dbReference>
<dbReference type="RefSeq" id="XP_001485080.2">
    <property type="nucleotide sequence ID" value="XM_001485030.1"/>
</dbReference>